<dbReference type="InterPro" id="IPR006461">
    <property type="entry name" value="PLAC_motif_containing"/>
</dbReference>
<feature type="transmembrane region" description="Helical" evidence="1">
    <location>
        <begin position="73"/>
        <end position="100"/>
    </location>
</feature>
<evidence type="ECO:0000313" key="2">
    <source>
        <dbReference type="EMBL" id="KAF0726447.1"/>
    </source>
</evidence>
<organism evidence="2 3">
    <name type="scientific">Aphanomyces euteiches</name>
    <dbReference type="NCBI Taxonomy" id="100861"/>
    <lineage>
        <taxon>Eukaryota</taxon>
        <taxon>Sar</taxon>
        <taxon>Stramenopiles</taxon>
        <taxon>Oomycota</taxon>
        <taxon>Saprolegniomycetes</taxon>
        <taxon>Saprolegniales</taxon>
        <taxon>Verrucalvaceae</taxon>
        <taxon>Aphanomyces</taxon>
    </lineage>
</organism>
<accession>A0A6G0WH13</accession>
<name>A0A6G0WH13_9STRA</name>
<dbReference type="Pfam" id="PF04749">
    <property type="entry name" value="PLAC8"/>
    <property type="match status" value="1"/>
</dbReference>
<keyword evidence="3" id="KW-1185">Reference proteome</keyword>
<proteinExistence type="predicted"/>
<comment type="caution">
    <text evidence="2">The sequence shown here is derived from an EMBL/GenBank/DDBJ whole genome shotgun (WGS) entry which is preliminary data.</text>
</comment>
<keyword evidence="1" id="KW-0812">Transmembrane</keyword>
<evidence type="ECO:0000313" key="3">
    <source>
        <dbReference type="Proteomes" id="UP000481153"/>
    </source>
</evidence>
<sequence>MGEEYVAAATPGPATPPVEINPLVAEDTTLVVGEWKAGLFSCFDNLLPNCLCSCFCPCITLGQIVARLGVANFIFTAVASCLLCCTVVGSILVFLGIFFFRTKFRKMLRIPGSDLEDCCASFWCSCCVLAQLATHTGSYTPGSCTWKPKDTLPGYSTMLLSNAEPVAVPVAEPPSKV</sequence>
<gene>
    <name evidence="2" type="ORF">Ae201684_015335</name>
</gene>
<dbReference type="AlphaFoldDB" id="A0A6G0WH13"/>
<reference evidence="2 3" key="1">
    <citation type="submission" date="2019-07" db="EMBL/GenBank/DDBJ databases">
        <title>Genomics analysis of Aphanomyces spp. identifies a new class of oomycete effector associated with host adaptation.</title>
        <authorList>
            <person name="Gaulin E."/>
        </authorList>
    </citation>
    <scope>NUCLEOTIDE SEQUENCE [LARGE SCALE GENOMIC DNA]</scope>
    <source>
        <strain evidence="2 3">ATCC 201684</strain>
    </source>
</reference>
<dbReference type="PANTHER" id="PTHR15907">
    <property type="entry name" value="DUF614 FAMILY PROTEIN-RELATED"/>
    <property type="match status" value="1"/>
</dbReference>
<protein>
    <submittedName>
        <fullName evidence="2">Uncharacterized protein</fullName>
    </submittedName>
</protein>
<dbReference type="Proteomes" id="UP000481153">
    <property type="component" value="Unassembled WGS sequence"/>
</dbReference>
<keyword evidence="1" id="KW-0472">Membrane</keyword>
<dbReference type="NCBIfam" id="TIGR01571">
    <property type="entry name" value="A_thal_Cys_rich"/>
    <property type="match status" value="1"/>
</dbReference>
<keyword evidence="1" id="KW-1133">Transmembrane helix</keyword>
<evidence type="ECO:0000256" key="1">
    <source>
        <dbReference type="SAM" id="Phobius"/>
    </source>
</evidence>
<dbReference type="VEuPathDB" id="FungiDB:AeMF1_019083"/>
<dbReference type="EMBL" id="VJMJ01000216">
    <property type="protein sequence ID" value="KAF0726447.1"/>
    <property type="molecule type" value="Genomic_DNA"/>
</dbReference>